<dbReference type="Proteomes" id="UP000197097">
    <property type="component" value="Unassembled WGS sequence"/>
</dbReference>
<evidence type="ECO:0000313" key="1">
    <source>
        <dbReference type="EMBL" id="OWQ96379.1"/>
    </source>
</evidence>
<dbReference type="GO" id="GO:0070221">
    <property type="term" value="P:sulfide oxidation, using sulfide:quinone oxidoreductase"/>
    <property type="evidence" value="ECO:0007669"/>
    <property type="project" value="TreeGrafter"/>
</dbReference>
<dbReference type="InterPro" id="IPR015904">
    <property type="entry name" value="Sulphide_quinone_reductase"/>
</dbReference>
<gene>
    <name evidence="1" type="ORF">CDQ91_12845</name>
</gene>
<dbReference type="EMBL" id="NISJ01000006">
    <property type="protein sequence ID" value="OWQ96379.1"/>
    <property type="molecule type" value="Genomic_DNA"/>
</dbReference>
<dbReference type="GO" id="GO:0071949">
    <property type="term" value="F:FAD binding"/>
    <property type="evidence" value="ECO:0007669"/>
    <property type="project" value="TreeGrafter"/>
</dbReference>
<accession>A0A246JTP3</accession>
<dbReference type="PANTHER" id="PTHR10632:SF2">
    <property type="entry name" value="SULFIDE:QUINONE OXIDOREDUCTASE, MITOCHONDRIAL"/>
    <property type="match status" value="1"/>
</dbReference>
<protein>
    <submittedName>
        <fullName evidence="1">Uncharacterized protein</fullName>
    </submittedName>
</protein>
<comment type="caution">
    <text evidence="1">The sequence shown here is derived from an EMBL/GenBank/DDBJ whole genome shotgun (WGS) entry which is preliminary data.</text>
</comment>
<reference evidence="1 2" key="1">
    <citation type="journal article" date="2002" name="Int. J. Syst. Evol. Microbiol.">
        <title>Sphingopyxis witflariensis sp. nov., isolated from activated sludge.</title>
        <authorList>
            <person name="Kampfer P."/>
            <person name="Witzenberger R."/>
            <person name="Denner E.B."/>
            <person name="Busse H.J."/>
            <person name="Neef A."/>
        </authorList>
    </citation>
    <scope>NUCLEOTIDE SEQUENCE [LARGE SCALE GENOMIC DNA]</scope>
    <source>
        <strain evidence="1 2">DSM 14551</strain>
    </source>
</reference>
<keyword evidence="2" id="KW-1185">Reference proteome</keyword>
<dbReference type="PANTHER" id="PTHR10632">
    <property type="entry name" value="SULFIDE:QUINONE OXIDOREDUCTASE"/>
    <property type="match status" value="1"/>
</dbReference>
<organism evidence="1 2">
    <name type="scientific">Sphingopyxis witflariensis</name>
    <dbReference type="NCBI Taxonomy" id="173675"/>
    <lineage>
        <taxon>Bacteria</taxon>
        <taxon>Pseudomonadati</taxon>
        <taxon>Pseudomonadota</taxon>
        <taxon>Alphaproteobacteria</taxon>
        <taxon>Sphingomonadales</taxon>
        <taxon>Sphingomonadaceae</taxon>
        <taxon>Sphingopyxis</taxon>
    </lineage>
</organism>
<sequence length="133" mass="15100">MRAIILTSGRLIQDDNGTVDPWQDQVWVLKDIDVRFHTVGAVLRGVPIYVRALMEHVERYAAHLNFRSKLVAIDGEARLATFEQKRGDEFSHDEERSDIIHDVPPQTAPGFVRSSPLAALSIQVLRELSDERL</sequence>
<dbReference type="OrthoDB" id="9827986at2"/>
<dbReference type="GO" id="GO:0070224">
    <property type="term" value="F:sulfide:quinone oxidoreductase activity"/>
    <property type="evidence" value="ECO:0007669"/>
    <property type="project" value="TreeGrafter"/>
</dbReference>
<dbReference type="RefSeq" id="WP_088473123.1">
    <property type="nucleotide sequence ID" value="NZ_NISJ01000006.1"/>
</dbReference>
<proteinExistence type="predicted"/>
<evidence type="ECO:0000313" key="2">
    <source>
        <dbReference type="Proteomes" id="UP000197097"/>
    </source>
</evidence>
<dbReference type="AlphaFoldDB" id="A0A246JTP3"/>
<name>A0A246JTP3_9SPHN</name>